<feature type="transmembrane region" description="Helical" evidence="1">
    <location>
        <begin position="55"/>
        <end position="75"/>
    </location>
</feature>
<keyword evidence="3" id="KW-1185">Reference proteome</keyword>
<evidence type="ECO:0000313" key="2">
    <source>
        <dbReference type="EMBL" id="KTD23820.1"/>
    </source>
</evidence>
<name>A0A0W0VUM3_9GAMM</name>
<reference evidence="2 3" key="1">
    <citation type="submission" date="2015-11" db="EMBL/GenBank/DDBJ databases">
        <title>Genomic analysis of 38 Legionella species identifies large and diverse effector repertoires.</title>
        <authorList>
            <person name="Burstein D."/>
            <person name="Amaro F."/>
            <person name="Zusman T."/>
            <person name="Lifshitz Z."/>
            <person name="Cohen O."/>
            <person name="Gilbert J.A."/>
            <person name="Pupko T."/>
            <person name="Shuman H.A."/>
            <person name="Segal G."/>
        </authorList>
    </citation>
    <scope>NUCLEOTIDE SEQUENCE [LARGE SCALE GENOMIC DNA]</scope>
    <source>
        <strain evidence="2 3">ATCC 49751</strain>
    </source>
</reference>
<dbReference type="AlphaFoldDB" id="A0A0W0VUM3"/>
<proteinExistence type="predicted"/>
<gene>
    <name evidence="2" type="ORF">Llan_0601</name>
</gene>
<sequence length="137" mass="15410">MPKKDKAKRAHRFFTRAAVGTTQGIIECPISMNKKAYSIIREKFCFNEIVLAHELFSLALLEPAFAVFGVFWGAVRGMQEGIKNRDEHLGAAIRKTHTEFFTFDSVCASSHNELSKTEIMDKAERAGVSVRKLYPNG</sequence>
<keyword evidence="1" id="KW-0472">Membrane</keyword>
<dbReference type="EMBL" id="LNYI01000011">
    <property type="protein sequence ID" value="KTD23820.1"/>
    <property type="molecule type" value="Genomic_DNA"/>
</dbReference>
<accession>A0A0W0VUM3</accession>
<dbReference type="RefSeq" id="WP_028372183.1">
    <property type="nucleotide sequence ID" value="NZ_CAAAJD010000001.1"/>
</dbReference>
<keyword evidence="1" id="KW-1133">Transmembrane helix</keyword>
<evidence type="ECO:0000313" key="3">
    <source>
        <dbReference type="Proteomes" id="UP000054869"/>
    </source>
</evidence>
<evidence type="ECO:0000256" key="1">
    <source>
        <dbReference type="SAM" id="Phobius"/>
    </source>
</evidence>
<organism evidence="2 3">
    <name type="scientific">Legionella lansingensis</name>
    <dbReference type="NCBI Taxonomy" id="45067"/>
    <lineage>
        <taxon>Bacteria</taxon>
        <taxon>Pseudomonadati</taxon>
        <taxon>Pseudomonadota</taxon>
        <taxon>Gammaproteobacteria</taxon>
        <taxon>Legionellales</taxon>
        <taxon>Legionellaceae</taxon>
        <taxon>Legionella</taxon>
    </lineage>
</organism>
<keyword evidence="1" id="KW-0812">Transmembrane</keyword>
<dbReference type="Proteomes" id="UP000054869">
    <property type="component" value="Unassembled WGS sequence"/>
</dbReference>
<comment type="caution">
    <text evidence="2">The sequence shown here is derived from an EMBL/GenBank/DDBJ whole genome shotgun (WGS) entry which is preliminary data.</text>
</comment>
<dbReference type="PATRIC" id="fig|45067.4.peg.627"/>
<protein>
    <submittedName>
        <fullName evidence="2">Uncharacterized protein</fullName>
    </submittedName>
</protein>